<evidence type="ECO:0000313" key="3">
    <source>
        <dbReference type="RefSeq" id="XP_018323333.1"/>
    </source>
</evidence>
<keyword evidence="2" id="KW-1185">Reference proteome</keyword>
<dbReference type="GO" id="GO:0005739">
    <property type="term" value="C:mitochondrion"/>
    <property type="evidence" value="ECO:0007669"/>
    <property type="project" value="TreeGrafter"/>
</dbReference>
<protein>
    <submittedName>
        <fullName evidence="3">Protein NDUFAF4 homolog isoform X1</fullName>
    </submittedName>
</protein>
<accession>A0A1W4WT69</accession>
<dbReference type="KEGG" id="apln:108735726"/>
<evidence type="ECO:0000313" key="2">
    <source>
        <dbReference type="Proteomes" id="UP000192223"/>
    </source>
</evidence>
<dbReference type="PANTHER" id="PTHR13338:SF4">
    <property type="entry name" value="NADH DEHYDROGENASE [UBIQUINONE] 1 ALPHA SUBCOMPLEX ASSEMBLY FACTOR 4"/>
    <property type="match status" value="1"/>
</dbReference>
<organism evidence="2 3">
    <name type="scientific">Agrilus planipennis</name>
    <name type="common">Emerald ash borer</name>
    <name type="synonym">Agrilus marcopoli</name>
    <dbReference type="NCBI Taxonomy" id="224129"/>
    <lineage>
        <taxon>Eukaryota</taxon>
        <taxon>Metazoa</taxon>
        <taxon>Ecdysozoa</taxon>
        <taxon>Arthropoda</taxon>
        <taxon>Hexapoda</taxon>
        <taxon>Insecta</taxon>
        <taxon>Pterygota</taxon>
        <taxon>Neoptera</taxon>
        <taxon>Endopterygota</taxon>
        <taxon>Coleoptera</taxon>
        <taxon>Polyphaga</taxon>
        <taxon>Elateriformia</taxon>
        <taxon>Buprestoidea</taxon>
        <taxon>Buprestidae</taxon>
        <taxon>Agrilinae</taxon>
        <taxon>Agrilus</taxon>
    </lineage>
</organism>
<dbReference type="Pfam" id="PF06784">
    <property type="entry name" value="UPF0240"/>
    <property type="match status" value="1"/>
</dbReference>
<dbReference type="InParanoid" id="A0A1W4WT69"/>
<dbReference type="OrthoDB" id="2434756at2759"/>
<dbReference type="GO" id="GO:0032981">
    <property type="term" value="P:mitochondrial respiratory chain complex I assembly"/>
    <property type="evidence" value="ECO:0007669"/>
    <property type="project" value="InterPro"/>
</dbReference>
<dbReference type="AlphaFoldDB" id="A0A1W4WT69"/>
<sequence>MGKILSLAMKPIRDFNFESRAHKVISREKPAPAPKYKVDLLELERIQRDHPEIIEENLKKDEMLNKRLKNVFVDSYDPAKLQKQPQNPNRPLPTSRTPAGDFEYGFHEPREVPPGRVTLKNALQFINNHQLDPKNYTSTKIALQYNLPEETVKHILMYCKIFEMYFPKEEKKTKTSFFGRYVPRKEIVRTKLEDTSSKD</sequence>
<proteinExistence type="predicted"/>
<dbReference type="Proteomes" id="UP000192223">
    <property type="component" value="Unplaced"/>
</dbReference>
<dbReference type="STRING" id="224129.A0A1W4WT69"/>
<feature type="region of interest" description="Disordered" evidence="1">
    <location>
        <begin position="77"/>
        <end position="98"/>
    </location>
</feature>
<reference evidence="3" key="1">
    <citation type="submission" date="2025-08" db="UniProtKB">
        <authorList>
            <consortium name="RefSeq"/>
        </authorList>
    </citation>
    <scope>IDENTIFICATION</scope>
    <source>
        <tissue evidence="3">Entire body</tissue>
    </source>
</reference>
<dbReference type="InterPro" id="IPR009622">
    <property type="entry name" value="NDUFAF4"/>
</dbReference>
<name>A0A1W4WT69_AGRPL</name>
<dbReference type="PANTHER" id="PTHR13338">
    <property type="entry name" value="UPF0240 PROTEIN"/>
    <property type="match status" value="1"/>
</dbReference>
<evidence type="ECO:0000256" key="1">
    <source>
        <dbReference type="SAM" id="MobiDB-lite"/>
    </source>
</evidence>
<dbReference type="GeneID" id="108735726"/>
<feature type="compositionally biased region" description="Polar residues" evidence="1">
    <location>
        <begin position="83"/>
        <end position="97"/>
    </location>
</feature>
<dbReference type="FunCoup" id="A0A1W4WT69">
    <property type="interactions" value="536"/>
</dbReference>
<dbReference type="RefSeq" id="XP_018323333.1">
    <property type="nucleotide sequence ID" value="XM_018467831.2"/>
</dbReference>
<gene>
    <name evidence="3" type="primary">LOC108735726</name>
</gene>